<feature type="non-terminal residue" evidence="3">
    <location>
        <position position="1"/>
    </location>
</feature>
<dbReference type="Gene3D" id="1.10.287.110">
    <property type="entry name" value="DnaJ domain"/>
    <property type="match status" value="1"/>
</dbReference>
<dbReference type="AlphaFoldDB" id="A0AA38L0B0"/>
<dbReference type="PROSITE" id="PS50076">
    <property type="entry name" value="DNAJ_2"/>
    <property type="match status" value="1"/>
</dbReference>
<dbReference type="Proteomes" id="UP000824469">
    <property type="component" value="Unassembled WGS sequence"/>
</dbReference>
<dbReference type="InterPro" id="IPR001623">
    <property type="entry name" value="DnaJ_domain"/>
</dbReference>
<proteinExistence type="predicted"/>
<dbReference type="OMA" id="ILVLTYH"/>
<evidence type="ECO:0000313" key="3">
    <source>
        <dbReference type="EMBL" id="KAH9307567.1"/>
    </source>
</evidence>
<dbReference type="PRINTS" id="PR00625">
    <property type="entry name" value="JDOMAIN"/>
</dbReference>
<dbReference type="CDD" id="cd06257">
    <property type="entry name" value="DnaJ"/>
    <property type="match status" value="1"/>
</dbReference>
<feature type="region of interest" description="Disordered" evidence="1">
    <location>
        <begin position="1"/>
        <end position="32"/>
    </location>
</feature>
<organism evidence="3 4">
    <name type="scientific">Taxus chinensis</name>
    <name type="common">Chinese yew</name>
    <name type="synonym">Taxus wallichiana var. chinensis</name>
    <dbReference type="NCBI Taxonomy" id="29808"/>
    <lineage>
        <taxon>Eukaryota</taxon>
        <taxon>Viridiplantae</taxon>
        <taxon>Streptophyta</taxon>
        <taxon>Embryophyta</taxon>
        <taxon>Tracheophyta</taxon>
        <taxon>Spermatophyta</taxon>
        <taxon>Pinopsida</taxon>
        <taxon>Pinidae</taxon>
        <taxon>Conifers II</taxon>
        <taxon>Cupressales</taxon>
        <taxon>Taxaceae</taxon>
        <taxon>Taxus</taxon>
    </lineage>
</organism>
<dbReference type="InterPro" id="IPR042977">
    <property type="entry name" value="AtJ6-like"/>
</dbReference>
<gene>
    <name evidence="3" type="ORF">KI387_035478</name>
</gene>
<dbReference type="PANTHER" id="PTHR44916">
    <property type="entry name" value="CHAPERONE DNAJ-DOMAIN SUPERFAMILY PROTEIN-RELATED"/>
    <property type="match status" value="1"/>
</dbReference>
<protein>
    <recommendedName>
        <fullName evidence="2">J domain-containing protein</fullName>
    </recommendedName>
</protein>
<reference evidence="3 4" key="1">
    <citation type="journal article" date="2021" name="Nat. Plants">
        <title>The Taxus genome provides insights into paclitaxel biosynthesis.</title>
        <authorList>
            <person name="Xiong X."/>
            <person name="Gou J."/>
            <person name="Liao Q."/>
            <person name="Li Y."/>
            <person name="Zhou Q."/>
            <person name="Bi G."/>
            <person name="Li C."/>
            <person name="Du R."/>
            <person name="Wang X."/>
            <person name="Sun T."/>
            <person name="Guo L."/>
            <person name="Liang H."/>
            <person name="Lu P."/>
            <person name="Wu Y."/>
            <person name="Zhang Z."/>
            <person name="Ro D.K."/>
            <person name="Shang Y."/>
            <person name="Huang S."/>
            <person name="Yan J."/>
        </authorList>
    </citation>
    <scope>NUCLEOTIDE SEQUENCE [LARGE SCALE GENOMIC DNA]</scope>
    <source>
        <strain evidence="3">Ta-2019</strain>
    </source>
</reference>
<keyword evidence="4" id="KW-1185">Reference proteome</keyword>
<feature type="compositionally biased region" description="Polar residues" evidence="1">
    <location>
        <begin position="23"/>
        <end position="32"/>
    </location>
</feature>
<evidence type="ECO:0000313" key="4">
    <source>
        <dbReference type="Proteomes" id="UP000824469"/>
    </source>
</evidence>
<dbReference type="Pfam" id="PF23302">
    <property type="entry name" value="HTH_DNAJC9"/>
    <property type="match status" value="1"/>
</dbReference>
<evidence type="ECO:0000259" key="2">
    <source>
        <dbReference type="PROSITE" id="PS50076"/>
    </source>
</evidence>
<dbReference type="InterPro" id="IPR056453">
    <property type="entry name" value="HTH_DNAJC9"/>
</dbReference>
<sequence>MAKPKKNNKEARAATGEEENGPQAENITPNTAQGGLYEVLGVERNASQQEIKKAYHRLALQMHPDKNRNDENANEKFQKLQKVMSILGDAEKRKLYDETGCIDDQDLAGDAIQNLCDFLRTLYKEVTEQDIVDFEAKYRGSEEEKKDLLDLYTKFKGKMDRVFDWMMCCDPKLDNHRFKDIIDAAIMAGELKEWKAYRQWGAEVDKTQAPRSPLNCPS</sequence>
<dbReference type="PANTHER" id="PTHR44916:SF1">
    <property type="entry name" value="CHAPERONE DNAJ-DOMAIN SUPERFAMILY PROTEIN-RELATED"/>
    <property type="match status" value="1"/>
</dbReference>
<dbReference type="Pfam" id="PF00226">
    <property type="entry name" value="DnaJ"/>
    <property type="match status" value="1"/>
</dbReference>
<dbReference type="SUPFAM" id="SSF46565">
    <property type="entry name" value="Chaperone J-domain"/>
    <property type="match status" value="1"/>
</dbReference>
<name>A0AA38L0B0_TAXCH</name>
<comment type="caution">
    <text evidence="3">The sequence shown here is derived from an EMBL/GenBank/DDBJ whole genome shotgun (WGS) entry which is preliminary data.</text>
</comment>
<evidence type="ECO:0000256" key="1">
    <source>
        <dbReference type="SAM" id="MobiDB-lite"/>
    </source>
</evidence>
<feature type="domain" description="J" evidence="2">
    <location>
        <begin position="35"/>
        <end position="100"/>
    </location>
</feature>
<accession>A0AA38L0B0</accession>
<dbReference type="InterPro" id="IPR036869">
    <property type="entry name" value="J_dom_sf"/>
</dbReference>
<dbReference type="EMBL" id="JAHRHJ020000007">
    <property type="protein sequence ID" value="KAH9307567.1"/>
    <property type="molecule type" value="Genomic_DNA"/>
</dbReference>
<dbReference type="SMART" id="SM00271">
    <property type="entry name" value="DnaJ"/>
    <property type="match status" value="1"/>
</dbReference>